<gene>
    <name evidence="2" type="ORF">OC846_006340</name>
</gene>
<comment type="caution">
    <text evidence="2">The sequence shown here is derived from an EMBL/GenBank/DDBJ whole genome shotgun (WGS) entry which is preliminary data.</text>
</comment>
<dbReference type="EMBL" id="JAPDMZ010000340">
    <property type="protein sequence ID" value="KAK0543640.1"/>
    <property type="molecule type" value="Genomic_DNA"/>
</dbReference>
<keyword evidence="3" id="KW-1185">Reference proteome</keyword>
<feature type="compositionally biased region" description="Basic and acidic residues" evidence="1">
    <location>
        <begin position="26"/>
        <end position="35"/>
    </location>
</feature>
<organism evidence="2 3">
    <name type="scientific">Tilletia horrida</name>
    <dbReference type="NCBI Taxonomy" id="155126"/>
    <lineage>
        <taxon>Eukaryota</taxon>
        <taxon>Fungi</taxon>
        <taxon>Dikarya</taxon>
        <taxon>Basidiomycota</taxon>
        <taxon>Ustilaginomycotina</taxon>
        <taxon>Exobasidiomycetes</taxon>
        <taxon>Tilletiales</taxon>
        <taxon>Tilletiaceae</taxon>
        <taxon>Tilletia</taxon>
    </lineage>
</organism>
<feature type="compositionally biased region" description="Low complexity" evidence="1">
    <location>
        <begin position="345"/>
        <end position="371"/>
    </location>
</feature>
<evidence type="ECO:0000313" key="3">
    <source>
        <dbReference type="Proteomes" id="UP001176517"/>
    </source>
</evidence>
<feature type="region of interest" description="Disordered" evidence="1">
    <location>
        <begin position="25"/>
        <end position="148"/>
    </location>
</feature>
<proteinExistence type="predicted"/>
<dbReference type="Proteomes" id="UP001176517">
    <property type="component" value="Unassembled WGS sequence"/>
</dbReference>
<dbReference type="AlphaFoldDB" id="A0AAN6GNU5"/>
<feature type="compositionally biased region" description="Low complexity" evidence="1">
    <location>
        <begin position="118"/>
        <end position="127"/>
    </location>
</feature>
<evidence type="ECO:0000256" key="1">
    <source>
        <dbReference type="SAM" id="MobiDB-lite"/>
    </source>
</evidence>
<reference evidence="2" key="1">
    <citation type="journal article" date="2023" name="PhytoFront">
        <title>Draft Genome Resources of Seven Strains of Tilletia horrida, Causal Agent of Kernel Smut of Rice.</title>
        <authorList>
            <person name="Khanal S."/>
            <person name="Antony Babu S."/>
            <person name="Zhou X.G."/>
        </authorList>
    </citation>
    <scope>NUCLEOTIDE SEQUENCE</scope>
    <source>
        <strain evidence="2">TX6</strain>
    </source>
</reference>
<evidence type="ECO:0000313" key="2">
    <source>
        <dbReference type="EMBL" id="KAK0543640.1"/>
    </source>
</evidence>
<protein>
    <submittedName>
        <fullName evidence="2">Uncharacterized protein</fullName>
    </submittedName>
</protein>
<sequence>MDDLNIRDLVSNYLTPLASCFPCLAPRDRDSDEHNQQGSTSRAQQPNRSLTHDDARIALLSDPDGHDASPANPREDSDAFSLHSNIGRKSSRKSSSRKSSTDPDLDSNDGARSEDGVSSTGSSSTTTKIRKKKKKSKADKYAEDGDEDAILRLQAEEAALAEEEEAAVKKARKKAIAKARKKGLLSPTSPSAQNPEGEYYLPPSPLYASHGPPQDGYEHQQYYQEPFEHQGPELPEGAEVTYVYDEFGRPLQVINGVVIGAAPPPMDSPAPSSPAIPQPEPVKLPQETKEESALLSPDAATPTSANPVTSYRRARRHERQNSRSNGSGSGSGFSGKRYDFGSARPAAPSSPVKQAQQQQQQPEQQQQSKSPLVAQGGVAEEDEDDIEGLEEVDGMF</sequence>
<feature type="region of interest" description="Disordered" evidence="1">
    <location>
        <begin position="259"/>
        <end position="396"/>
    </location>
</feature>
<name>A0AAN6GNU5_9BASI</name>
<feature type="compositionally biased region" description="Basic and acidic residues" evidence="1">
    <location>
        <begin position="63"/>
        <end position="77"/>
    </location>
</feature>
<accession>A0AAN6GNU5</accession>
<feature type="compositionally biased region" description="Acidic residues" evidence="1">
    <location>
        <begin position="379"/>
        <end position="396"/>
    </location>
</feature>
<feature type="compositionally biased region" description="Polar residues" evidence="1">
    <location>
        <begin position="36"/>
        <end position="49"/>
    </location>
</feature>
<feature type="region of interest" description="Disordered" evidence="1">
    <location>
        <begin position="176"/>
        <end position="236"/>
    </location>
</feature>
<feature type="compositionally biased region" description="Basic residues" evidence="1">
    <location>
        <begin position="128"/>
        <end position="137"/>
    </location>
</feature>
<feature type="compositionally biased region" description="Pro residues" evidence="1">
    <location>
        <begin position="262"/>
        <end position="282"/>
    </location>
</feature>